<feature type="domain" description="PLD phosphodiesterase" evidence="2">
    <location>
        <begin position="291"/>
        <end position="318"/>
    </location>
</feature>
<dbReference type="STRING" id="847.BRW83_0432"/>
<keyword evidence="1" id="KW-1003">Cell membrane</keyword>
<dbReference type="PANTHER" id="PTHR21248:SF22">
    <property type="entry name" value="PHOSPHOLIPASE D"/>
    <property type="match status" value="1"/>
</dbReference>
<proteinExistence type="inferred from homology"/>
<dbReference type="PIRSF" id="PIRSF000850">
    <property type="entry name" value="Phospholipase_D_PSS"/>
    <property type="match status" value="1"/>
</dbReference>
<dbReference type="CDD" id="cd09110">
    <property type="entry name" value="PLDc_CLS_1"/>
    <property type="match status" value="1"/>
</dbReference>
<keyword evidence="1" id="KW-0443">Lipid metabolism</keyword>
<dbReference type="Pfam" id="PF13091">
    <property type="entry name" value="PLDc_2"/>
    <property type="match status" value="2"/>
</dbReference>
<keyword evidence="1" id="KW-0472">Membrane</keyword>
<dbReference type="GO" id="GO:0008808">
    <property type="term" value="F:cardiolipin synthase activity"/>
    <property type="evidence" value="ECO:0007669"/>
    <property type="project" value="InterPro"/>
</dbReference>
<evidence type="ECO:0000259" key="2">
    <source>
        <dbReference type="PROSITE" id="PS50035"/>
    </source>
</evidence>
<feature type="active site" evidence="1">
    <location>
        <position position="116"/>
    </location>
</feature>
<dbReference type="eggNOG" id="COG1502">
    <property type="taxonomic scope" value="Bacteria"/>
</dbReference>
<feature type="domain" description="PLD phosphodiesterase" evidence="2">
    <location>
        <begin position="104"/>
        <end position="131"/>
    </location>
</feature>
<feature type="active site" evidence="1">
    <location>
        <position position="111"/>
    </location>
</feature>
<dbReference type="Proteomes" id="UP000005089">
    <property type="component" value="Unassembled WGS sequence"/>
</dbReference>
<dbReference type="HOGENOM" id="CLU_038053_0_0_4"/>
<keyword evidence="1" id="KW-1208">Phospholipid metabolism</keyword>
<dbReference type="Gene3D" id="3.30.870.10">
    <property type="entry name" value="Endonuclease Chain A"/>
    <property type="match status" value="2"/>
</dbReference>
<gene>
    <name evidence="1" type="primary">clsB</name>
    <name evidence="3" type="ORF">OFBG_01660</name>
</gene>
<keyword evidence="3" id="KW-0378">Hydrolase</keyword>
<dbReference type="EC" id="2.7.8.-" evidence="1"/>
<feature type="active site" evidence="1">
    <location>
        <position position="298"/>
    </location>
</feature>
<dbReference type="NCBIfam" id="NF008427">
    <property type="entry name" value="PRK11263.1"/>
    <property type="match status" value="1"/>
</dbReference>
<dbReference type="PANTHER" id="PTHR21248">
    <property type="entry name" value="CARDIOLIPIN SYNTHASE"/>
    <property type="match status" value="1"/>
</dbReference>
<feature type="active site" evidence="1">
    <location>
        <position position="109"/>
    </location>
</feature>
<feature type="active site" evidence="1">
    <location>
        <position position="303"/>
    </location>
</feature>
<comment type="similarity">
    <text evidence="1">Belongs to the phospholipase D family. Cardiolipin synthase subfamily. ClsB sub-subfamily.</text>
</comment>
<comment type="subcellular location">
    <subcellularLocation>
        <location evidence="1">Cell membrane</location>
        <topology evidence="1">Peripheral membrane protein</topology>
    </subcellularLocation>
</comment>
<name>C3XBQ6_OXAFO</name>
<evidence type="ECO:0000256" key="1">
    <source>
        <dbReference type="HAMAP-Rule" id="MF_01917"/>
    </source>
</evidence>
<dbReference type="GO" id="GO:0032049">
    <property type="term" value="P:cardiolipin biosynthetic process"/>
    <property type="evidence" value="ECO:0007669"/>
    <property type="project" value="InterPro"/>
</dbReference>
<dbReference type="SUPFAM" id="SSF56024">
    <property type="entry name" value="Phospholipase D/nuclease"/>
    <property type="match status" value="2"/>
</dbReference>
<dbReference type="GO" id="GO:0005886">
    <property type="term" value="C:plasma membrane"/>
    <property type="evidence" value="ECO:0007669"/>
    <property type="project" value="UniProtKB-SubCell"/>
</dbReference>
<organism evidence="3 4">
    <name type="scientific">Oxalobacter formigenes OXCC13</name>
    <dbReference type="NCBI Taxonomy" id="556269"/>
    <lineage>
        <taxon>Bacteria</taxon>
        <taxon>Pseudomonadati</taxon>
        <taxon>Pseudomonadota</taxon>
        <taxon>Betaproteobacteria</taxon>
        <taxon>Burkholderiales</taxon>
        <taxon>Oxalobacteraceae</taxon>
        <taxon>Oxalobacter</taxon>
    </lineage>
</organism>
<reference evidence="3 4" key="1">
    <citation type="submission" date="2009-02" db="EMBL/GenBank/DDBJ databases">
        <title>The Genome Sequence of Oxalobacter formigenes OXCC13.</title>
        <authorList>
            <consortium name="The Broad Institute Genome Sequencing Platform"/>
            <person name="Ward D."/>
            <person name="Young S.K."/>
            <person name="Kodira C.D."/>
            <person name="Zeng Q."/>
            <person name="Koehrsen M."/>
            <person name="Alvarado L."/>
            <person name="Berlin A."/>
            <person name="Borenstein D."/>
            <person name="Chen Z."/>
            <person name="Engels R."/>
            <person name="Freedman E."/>
            <person name="Gellesch M."/>
            <person name="Goldberg J."/>
            <person name="Griggs A."/>
            <person name="Gujja S."/>
            <person name="Heiman D."/>
            <person name="Hepburn T."/>
            <person name="Howarth C."/>
            <person name="Jen D."/>
            <person name="Larson L."/>
            <person name="Lewis B."/>
            <person name="Mehta T."/>
            <person name="Park D."/>
            <person name="Pearson M."/>
            <person name="Roberts A."/>
            <person name="Saif S."/>
            <person name="Shea T."/>
            <person name="Shenoy N."/>
            <person name="Sisk P."/>
            <person name="Stolte C."/>
            <person name="Sykes S."/>
            <person name="Walk T."/>
            <person name="White J."/>
            <person name="Yandava C."/>
            <person name="Allison M.J."/>
            <person name="Lander E."/>
            <person name="Nusbaum C."/>
            <person name="Galagan J."/>
            <person name="Birren B."/>
        </authorList>
    </citation>
    <scope>NUCLEOTIDE SEQUENCE [LARGE SCALE GENOMIC DNA]</scope>
    <source>
        <strain evidence="3 4">OXCC13</strain>
    </source>
</reference>
<keyword evidence="1" id="KW-0444">Lipid biosynthesis</keyword>
<dbReference type="InterPro" id="IPR001736">
    <property type="entry name" value="PLipase_D/transphosphatidylase"/>
</dbReference>
<protein>
    <recommendedName>
        <fullName evidence="1">Cardiolipin synthase B</fullName>
        <shortName evidence="1">CL synthase</shortName>
        <ecNumber evidence="1">2.7.8.-</ecNumber>
    </recommendedName>
</protein>
<feature type="active site" evidence="1">
    <location>
        <position position="296"/>
    </location>
</feature>
<dbReference type="HAMAP" id="MF_01917">
    <property type="entry name" value="Cardiolipin_synth_ClsB"/>
    <property type="match status" value="1"/>
</dbReference>
<dbReference type="CDD" id="cd09159">
    <property type="entry name" value="PLDc_ybhO_like_2"/>
    <property type="match status" value="1"/>
</dbReference>
<accession>C3XBQ6</accession>
<dbReference type="InterPro" id="IPR030872">
    <property type="entry name" value="Cardiolipin_synth_ClsB"/>
</dbReference>
<comment type="catalytic activity">
    <reaction evidence="1">
        <text>2 a 1,2-diacyl-sn-glycero-3-phospho-(1'-sn-glycerol) = a cardiolipin + glycerol</text>
        <dbReference type="Rhea" id="RHEA:31451"/>
        <dbReference type="ChEBI" id="CHEBI:17754"/>
        <dbReference type="ChEBI" id="CHEBI:62237"/>
        <dbReference type="ChEBI" id="CHEBI:64716"/>
    </reaction>
</comment>
<comment type="function">
    <text evidence="1">Catalyzes the phosphatidyl group transfer from one phosphatidylglycerol molecule to another to form cardiolipin (CL) (diphosphatidylglycerol) and glycerol.</text>
</comment>
<sequence length="388" mass="45348">MRVVNYTYDNNLTLLQNGEDFFPALLDAIENAHSEIYLETYIFYPDEVGRRVIDALKKAAARGVQVHVIIDWLGTGRKLCQLLNREFQAAGIECHVFNRWFRRGFVRLHRKICVVDHLIAFVGGINILNDYRYDYNKKSLLTYPRQDFAVRVEGPLAMRIYQEAIRLWEQTGKRTLWERFDRYRAIIRTRERFRRAKTALAGFIVRDNFRNRRTIQRAYLRAMGQARKRIILATPYFAPGRRFRNALASAASRGVEVILLIGSGEFWVQDSVAQSFYPKLLKSGIKVFEYNKTQFHGKVAVIDDKWATVGSSNCDGLSLFLNHEANVVVRDVDFAKTLRKDIEAALSEAVEICPESFANRPWYKRFWYGTAFLIYRFIMRTITWGDYT</sequence>
<dbReference type="OrthoDB" id="9762009at2"/>
<dbReference type="RefSeq" id="WP_005881966.1">
    <property type="nucleotide sequence ID" value="NZ_CP019430.1"/>
</dbReference>
<evidence type="ECO:0000313" key="4">
    <source>
        <dbReference type="Proteomes" id="UP000005089"/>
    </source>
</evidence>
<dbReference type="EMBL" id="GG658170">
    <property type="protein sequence ID" value="EEO30632.1"/>
    <property type="molecule type" value="Genomic_DNA"/>
</dbReference>
<keyword evidence="4" id="KW-1185">Reference proteome</keyword>
<evidence type="ECO:0000313" key="3">
    <source>
        <dbReference type="EMBL" id="EEO30632.1"/>
    </source>
</evidence>
<dbReference type="InterPro" id="IPR025202">
    <property type="entry name" value="PLD-like_dom"/>
</dbReference>
<dbReference type="SMART" id="SM00155">
    <property type="entry name" value="PLDc"/>
    <property type="match status" value="2"/>
</dbReference>
<dbReference type="AlphaFoldDB" id="C3XBQ6"/>
<dbReference type="GO" id="GO:0016787">
    <property type="term" value="F:hydrolase activity"/>
    <property type="evidence" value="ECO:0007669"/>
    <property type="project" value="UniProtKB-KW"/>
</dbReference>
<dbReference type="PROSITE" id="PS50035">
    <property type="entry name" value="PLD"/>
    <property type="match status" value="2"/>
</dbReference>
<keyword evidence="1" id="KW-0594">Phospholipid biosynthesis</keyword>
<keyword evidence="1" id="KW-0808">Transferase</keyword>
<dbReference type="GeneID" id="77134340"/>